<sequence>MNFLKNLMALVLIFIVTGINAQTETEFTKGWLFNLKLTNGVATNFKSGSPDMYTGGLGINPQVTMVPGLLRIGINASAVYNDKKFSGLFGPMAALKLKTFGTENFGSFANMHLIAEANWGTNHQQMIGGGLGFEILSLAHIGLTAQRDYKLNNWWLQSFIAIRLNKIKQEEDRYAR</sequence>
<comment type="caution">
    <text evidence="2">The sequence shown here is derived from an EMBL/GenBank/DDBJ whole genome shotgun (WGS) entry which is preliminary data.</text>
</comment>
<protein>
    <recommendedName>
        <fullName evidence="4">Outer membrane protein beta-barrel domain-containing protein</fullName>
    </recommendedName>
</protein>
<proteinExistence type="predicted"/>
<evidence type="ECO:0008006" key="4">
    <source>
        <dbReference type="Google" id="ProtNLM"/>
    </source>
</evidence>
<dbReference type="Proteomes" id="UP001202248">
    <property type="component" value="Unassembled WGS sequence"/>
</dbReference>
<accession>A0ABS9SDR2</accession>
<evidence type="ECO:0000256" key="1">
    <source>
        <dbReference type="SAM" id="SignalP"/>
    </source>
</evidence>
<keyword evidence="3" id="KW-1185">Reference proteome</keyword>
<dbReference type="RefSeq" id="WP_240825459.1">
    <property type="nucleotide sequence ID" value="NZ_JAKWBL010000001.1"/>
</dbReference>
<reference evidence="2 3" key="1">
    <citation type="submission" date="2022-02" db="EMBL/GenBank/DDBJ databases">
        <authorList>
            <person name="Min J."/>
        </authorList>
    </citation>
    <scope>NUCLEOTIDE SEQUENCE [LARGE SCALE GENOMIC DNA]</scope>
    <source>
        <strain evidence="2 3">GR10-1</strain>
    </source>
</reference>
<evidence type="ECO:0000313" key="2">
    <source>
        <dbReference type="EMBL" id="MCH5596498.1"/>
    </source>
</evidence>
<keyword evidence="1" id="KW-0732">Signal</keyword>
<name>A0ABS9SDR2_9BACT</name>
<gene>
    <name evidence="2" type="ORF">MKP09_00430</name>
</gene>
<dbReference type="EMBL" id="JAKWBL010000001">
    <property type="protein sequence ID" value="MCH5596498.1"/>
    <property type="molecule type" value="Genomic_DNA"/>
</dbReference>
<feature type="chain" id="PRO_5047449913" description="Outer membrane protein beta-barrel domain-containing protein" evidence="1">
    <location>
        <begin position="22"/>
        <end position="176"/>
    </location>
</feature>
<feature type="signal peptide" evidence="1">
    <location>
        <begin position="1"/>
        <end position="21"/>
    </location>
</feature>
<evidence type="ECO:0000313" key="3">
    <source>
        <dbReference type="Proteomes" id="UP001202248"/>
    </source>
</evidence>
<organism evidence="2 3">
    <name type="scientific">Niabella ginsengisoli</name>
    <dbReference type="NCBI Taxonomy" id="522298"/>
    <lineage>
        <taxon>Bacteria</taxon>
        <taxon>Pseudomonadati</taxon>
        <taxon>Bacteroidota</taxon>
        <taxon>Chitinophagia</taxon>
        <taxon>Chitinophagales</taxon>
        <taxon>Chitinophagaceae</taxon>
        <taxon>Niabella</taxon>
    </lineage>
</organism>